<evidence type="ECO:0000256" key="3">
    <source>
        <dbReference type="ARBA" id="ARBA00022679"/>
    </source>
</evidence>
<dbReference type="Pfam" id="PF22435">
    <property type="entry name" value="MRM3-like_sub_bind"/>
    <property type="match status" value="1"/>
</dbReference>
<evidence type="ECO:0000259" key="5">
    <source>
        <dbReference type="Pfam" id="PF22435"/>
    </source>
</evidence>
<gene>
    <name evidence="6" type="ORF">B0I18_11259</name>
</gene>
<reference evidence="6 7" key="1">
    <citation type="submission" date="2018-03" db="EMBL/GenBank/DDBJ databases">
        <title>Genomic Encyclopedia of Type Strains, Phase III (KMG-III): the genomes of soil and plant-associated and newly described type strains.</title>
        <authorList>
            <person name="Whitman W."/>
        </authorList>
    </citation>
    <scope>NUCLEOTIDE SEQUENCE [LARGE SCALE GENOMIC DNA]</scope>
    <source>
        <strain evidence="6 7">CGMCC 1.12700</strain>
    </source>
</reference>
<dbReference type="GO" id="GO:0008173">
    <property type="term" value="F:RNA methyltransferase activity"/>
    <property type="evidence" value="ECO:0007669"/>
    <property type="project" value="InterPro"/>
</dbReference>
<dbReference type="PANTHER" id="PTHR43191">
    <property type="entry name" value="RRNA METHYLTRANSFERASE 3"/>
    <property type="match status" value="1"/>
</dbReference>
<comment type="caution">
    <text evidence="6">The sequence shown here is derived from an EMBL/GenBank/DDBJ whole genome shotgun (WGS) entry which is preliminary data.</text>
</comment>
<dbReference type="InterPro" id="IPR029026">
    <property type="entry name" value="tRNA_m1G_MTases_N"/>
</dbReference>
<dbReference type="AlphaFoldDB" id="A0A2P8CWB1"/>
<dbReference type="InterPro" id="IPR051259">
    <property type="entry name" value="rRNA_Methyltransferase"/>
</dbReference>
<dbReference type="SUPFAM" id="SSF55315">
    <property type="entry name" value="L30e-like"/>
    <property type="match status" value="1"/>
</dbReference>
<dbReference type="GO" id="GO:0003723">
    <property type="term" value="F:RNA binding"/>
    <property type="evidence" value="ECO:0007669"/>
    <property type="project" value="InterPro"/>
</dbReference>
<dbReference type="InterPro" id="IPR029064">
    <property type="entry name" value="Ribosomal_eL30-like_sf"/>
</dbReference>
<dbReference type="SUPFAM" id="SSF75217">
    <property type="entry name" value="alpha/beta knot"/>
    <property type="match status" value="1"/>
</dbReference>
<organism evidence="6 7">
    <name type="scientific">Taibaiella chishuiensis</name>
    <dbReference type="NCBI Taxonomy" id="1434707"/>
    <lineage>
        <taxon>Bacteria</taxon>
        <taxon>Pseudomonadati</taxon>
        <taxon>Bacteroidota</taxon>
        <taxon>Chitinophagia</taxon>
        <taxon>Chitinophagales</taxon>
        <taxon>Chitinophagaceae</taxon>
        <taxon>Taibaiella</taxon>
    </lineage>
</organism>
<dbReference type="PANTHER" id="PTHR43191:SF2">
    <property type="entry name" value="RRNA METHYLTRANSFERASE 3, MITOCHONDRIAL"/>
    <property type="match status" value="1"/>
</dbReference>
<evidence type="ECO:0000256" key="2">
    <source>
        <dbReference type="ARBA" id="ARBA00022603"/>
    </source>
</evidence>
<keyword evidence="2 6" id="KW-0489">Methyltransferase</keyword>
<dbReference type="InterPro" id="IPR053888">
    <property type="entry name" value="MRM3-like_sub_bind"/>
</dbReference>
<sequence>MTKAQIKFFQALSRQKYRKEYNAYLVEGYKNAKEWLQADCRISHIAASATWIADNRALIAAHPEATLIAAEDFELEKISALQTAQEVVLVVESPAQDTILPATGAWSLLLEKVQDPGNMGTIIRTADWFGISTIICSPDCVEVYNPKVVQATMGSLLRVRILEMELQDFLAQNQAPLYAACLSGEDIRNVQQPEPGIIAMGNESRGLSAGLLEAASHKITIPSRGRAESLNVSVATGIICAALTLQS</sequence>
<dbReference type="Gene3D" id="3.30.1330.30">
    <property type="match status" value="1"/>
</dbReference>
<dbReference type="InterPro" id="IPR001537">
    <property type="entry name" value="SpoU_MeTrfase"/>
</dbReference>
<dbReference type="Pfam" id="PF00588">
    <property type="entry name" value="SpoU_methylase"/>
    <property type="match status" value="1"/>
</dbReference>
<keyword evidence="3 6" id="KW-0808">Transferase</keyword>
<evidence type="ECO:0000256" key="1">
    <source>
        <dbReference type="ARBA" id="ARBA00007228"/>
    </source>
</evidence>
<dbReference type="OrthoDB" id="9785673at2"/>
<accession>A0A2P8CWB1</accession>
<evidence type="ECO:0000313" key="7">
    <source>
        <dbReference type="Proteomes" id="UP000240572"/>
    </source>
</evidence>
<dbReference type="CDD" id="cd18109">
    <property type="entry name" value="SpoU-like_RNA-MTase"/>
    <property type="match status" value="1"/>
</dbReference>
<comment type="similarity">
    <text evidence="1">Belongs to the class IV-like SAM-binding methyltransferase superfamily. RNA methyltransferase TrmH family.</text>
</comment>
<dbReference type="EMBL" id="PYGD01000012">
    <property type="protein sequence ID" value="PSK89258.1"/>
    <property type="molecule type" value="Genomic_DNA"/>
</dbReference>
<feature type="domain" description="tRNA/rRNA methyltransferase SpoU type" evidence="4">
    <location>
        <begin position="108"/>
        <end position="240"/>
    </location>
</feature>
<dbReference type="Proteomes" id="UP000240572">
    <property type="component" value="Unassembled WGS sequence"/>
</dbReference>
<dbReference type="InterPro" id="IPR029028">
    <property type="entry name" value="Alpha/beta_knot_MTases"/>
</dbReference>
<protein>
    <submittedName>
        <fullName evidence="6">TrmH family RNA methyltransferase</fullName>
    </submittedName>
</protein>
<evidence type="ECO:0000259" key="4">
    <source>
        <dbReference type="Pfam" id="PF00588"/>
    </source>
</evidence>
<dbReference type="RefSeq" id="WP_106524912.1">
    <property type="nucleotide sequence ID" value="NZ_PYGD01000012.1"/>
</dbReference>
<proteinExistence type="inferred from homology"/>
<name>A0A2P8CWB1_9BACT</name>
<dbReference type="Gene3D" id="3.40.1280.10">
    <property type="match status" value="1"/>
</dbReference>
<evidence type="ECO:0000313" key="6">
    <source>
        <dbReference type="EMBL" id="PSK89258.1"/>
    </source>
</evidence>
<dbReference type="GO" id="GO:0032259">
    <property type="term" value="P:methylation"/>
    <property type="evidence" value="ECO:0007669"/>
    <property type="project" value="UniProtKB-KW"/>
</dbReference>
<feature type="domain" description="MRM3-like substrate binding" evidence="5">
    <location>
        <begin position="4"/>
        <end position="88"/>
    </location>
</feature>
<dbReference type="GO" id="GO:0006396">
    <property type="term" value="P:RNA processing"/>
    <property type="evidence" value="ECO:0007669"/>
    <property type="project" value="InterPro"/>
</dbReference>
<keyword evidence="7" id="KW-1185">Reference proteome</keyword>